<organism evidence="2 3">
    <name type="scientific">Owenia fusiformis</name>
    <name type="common">Polychaete worm</name>
    <dbReference type="NCBI Taxonomy" id="6347"/>
    <lineage>
        <taxon>Eukaryota</taxon>
        <taxon>Metazoa</taxon>
        <taxon>Spiralia</taxon>
        <taxon>Lophotrochozoa</taxon>
        <taxon>Annelida</taxon>
        <taxon>Polychaeta</taxon>
        <taxon>Sedentaria</taxon>
        <taxon>Canalipalpata</taxon>
        <taxon>Sabellida</taxon>
        <taxon>Oweniida</taxon>
        <taxon>Oweniidae</taxon>
        <taxon>Owenia</taxon>
    </lineage>
</organism>
<name>A0A8S4NK84_OWEFU</name>
<dbReference type="OrthoDB" id="9929167at2759"/>
<dbReference type="Proteomes" id="UP000749559">
    <property type="component" value="Unassembled WGS sequence"/>
</dbReference>
<dbReference type="EMBL" id="CAIIXF020000004">
    <property type="protein sequence ID" value="CAH1782016.1"/>
    <property type="molecule type" value="Genomic_DNA"/>
</dbReference>
<proteinExistence type="predicted"/>
<evidence type="ECO:0000313" key="3">
    <source>
        <dbReference type="Proteomes" id="UP000749559"/>
    </source>
</evidence>
<evidence type="ECO:0000259" key="1">
    <source>
        <dbReference type="Pfam" id="PF23599"/>
    </source>
</evidence>
<dbReference type="InterPro" id="IPR056258">
    <property type="entry name" value="CILP-1/2_C"/>
</dbReference>
<dbReference type="Pfam" id="PF23599">
    <property type="entry name" value="CILP_C"/>
    <property type="match status" value="1"/>
</dbReference>
<feature type="domain" description="Cartilage intermediate layer protein 1/2 C-terminal" evidence="1">
    <location>
        <begin position="74"/>
        <end position="271"/>
    </location>
</feature>
<reference evidence="2" key="1">
    <citation type="submission" date="2022-03" db="EMBL/GenBank/DDBJ databases">
        <authorList>
            <person name="Martin C."/>
        </authorList>
    </citation>
    <scope>NUCLEOTIDE SEQUENCE</scope>
</reference>
<gene>
    <name evidence="2" type="ORF">OFUS_LOCUS8505</name>
</gene>
<accession>A0A8S4NK84</accession>
<evidence type="ECO:0000313" key="2">
    <source>
        <dbReference type="EMBL" id="CAH1782016.1"/>
    </source>
</evidence>
<dbReference type="AlphaFoldDB" id="A0A8S4NK84"/>
<keyword evidence="3" id="KW-1185">Reference proteome</keyword>
<sequence>MSNGPVFHSNNTLCYNKSSQFCVSCSETLRHTDCIFCDSWRCAFPSSLSYAMCLKANETAPHYSFYQSNVSLFEYSVCENLQQDCPSVQTLWPLAWFPRVEDLYWVGYIKIRVLVDRTTEESAVRVVSRGGNHPETLGKVFGIREDTTIDQTACIEFKGSGDILTQAGVASDQTIVEVLVEGTACTVENVASSLQQYQTNTSFNDAAIVSFKPPSASLISGEGFGIYVASNADVKTAKATAKARCQCSDFKEGQTCNSPRPKIGYAVSIACKTRRSRG</sequence>
<comment type="caution">
    <text evidence="2">The sequence shown here is derived from an EMBL/GenBank/DDBJ whole genome shotgun (WGS) entry which is preliminary data.</text>
</comment>
<protein>
    <recommendedName>
        <fullName evidence="1">Cartilage intermediate layer protein 1/2 C-terminal domain-containing protein</fullName>
    </recommendedName>
</protein>